<proteinExistence type="predicted"/>
<name>A0A7D5F5E8_9MICO</name>
<dbReference type="EMBL" id="CP058316">
    <property type="protein sequence ID" value="QLD12127.1"/>
    <property type="molecule type" value="Genomic_DNA"/>
</dbReference>
<dbReference type="AlphaFoldDB" id="A0A7D5F5E8"/>
<accession>A0A7D5F5E8</accession>
<sequence length="185" mass="20537">MMLPPGWEAHDLSDRSRDALLDRAGARLARQHRPDLFASLSGQVERAVSAMRSQQAVALAFAGDDSPTWSLGAASLVAAVRVGTPQVPLDDIVRSAISRGGVAIDDEFRIVRWTERRPVSMEDVDLDTTMVNYLIPVPGTNRGKAVQWTLTIPHERDRAGDDPRLEKWVELMDAHVATFQWDAER</sequence>
<reference evidence="1 2" key="1">
    <citation type="submission" date="2020-06" db="EMBL/GenBank/DDBJ databases">
        <authorList>
            <person name="Jo H."/>
        </authorList>
    </citation>
    <scope>NUCLEOTIDE SEQUENCE [LARGE SCALE GENOMIC DNA]</scope>
    <source>
        <strain evidence="1 2">I46</strain>
    </source>
</reference>
<gene>
    <name evidence="1" type="ORF">HW566_10330</name>
</gene>
<organism evidence="1 2">
    <name type="scientific">Microbacterium oleivorans</name>
    <dbReference type="NCBI Taxonomy" id="273677"/>
    <lineage>
        <taxon>Bacteria</taxon>
        <taxon>Bacillati</taxon>
        <taxon>Actinomycetota</taxon>
        <taxon>Actinomycetes</taxon>
        <taxon>Micrococcales</taxon>
        <taxon>Microbacteriaceae</taxon>
        <taxon>Microbacterium</taxon>
    </lineage>
</organism>
<dbReference type="Proteomes" id="UP000509638">
    <property type="component" value="Chromosome"/>
</dbReference>
<protein>
    <submittedName>
        <fullName evidence="1">Uncharacterized protein</fullName>
    </submittedName>
</protein>
<evidence type="ECO:0000313" key="2">
    <source>
        <dbReference type="Proteomes" id="UP000509638"/>
    </source>
</evidence>
<evidence type="ECO:0000313" key="1">
    <source>
        <dbReference type="EMBL" id="QLD12127.1"/>
    </source>
</evidence>
<dbReference type="RefSeq" id="WP_178012639.1">
    <property type="nucleotide sequence ID" value="NZ_CP058316.1"/>
</dbReference>